<organism evidence="2">
    <name type="scientific">Brachypodium distachyon</name>
    <name type="common">Purple false brome</name>
    <name type="synonym">Trachynia distachya</name>
    <dbReference type="NCBI Taxonomy" id="15368"/>
    <lineage>
        <taxon>Eukaryota</taxon>
        <taxon>Viridiplantae</taxon>
        <taxon>Streptophyta</taxon>
        <taxon>Embryophyta</taxon>
        <taxon>Tracheophyta</taxon>
        <taxon>Spermatophyta</taxon>
        <taxon>Magnoliopsida</taxon>
        <taxon>Liliopsida</taxon>
        <taxon>Poales</taxon>
        <taxon>Poaceae</taxon>
        <taxon>BOP clade</taxon>
        <taxon>Pooideae</taxon>
        <taxon>Stipodae</taxon>
        <taxon>Brachypodieae</taxon>
        <taxon>Brachypodium</taxon>
    </lineage>
</organism>
<evidence type="ECO:0000313" key="2">
    <source>
        <dbReference type="EMBL" id="PNT77134.1"/>
    </source>
</evidence>
<reference evidence="2" key="2">
    <citation type="submission" date="2017-06" db="EMBL/GenBank/DDBJ databases">
        <title>WGS assembly of Brachypodium distachyon.</title>
        <authorList>
            <consortium name="The International Brachypodium Initiative"/>
            <person name="Lucas S."/>
            <person name="Harmon-Smith M."/>
            <person name="Lail K."/>
            <person name="Tice H."/>
            <person name="Grimwood J."/>
            <person name="Bruce D."/>
            <person name="Barry K."/>
            <person name="Shu S."/>
            <person name="Lindquist E."/>
            <person name="Wang M."/>
            <person name="Pitluck S."/>
            <person name="Vogel J.P."/>
            <person name="Garvin D.F."/>
            <person name="Mockler T.C."/>
            <person name="Schmutz J."/>
            <person name="Rokhsar D."/>
            <person name="Bevan M.W."/>
        </authorList>
    </citation>
    <scope>NUCLEOTIDE SEQUENCE</scope>
    <source>
        <strain evidence="2">Bd21</strain>
    </source>
</reference>
<reference evidence="2 3" key="1">
    <citation type="journal article" date="2010" name="Nature">
        <title>Genome sequencing and analysis of the model grass Brachypodium distachyon.</title>
        <authorList>
            <consortium name="International Brachypodium Initiative"/>
        </authorList>
    </citation>
    <scope>NUCLEOTIDE SEQUENCE [LARGE SCALE GENOMIC DNA]</scope>
    <source>
        <strain evidence="2 3">Bd21</strain>
    </source>
</reference>
<dbReference type="EnsemblPlants" id="PNT77134">
    <property type="protein sequence ID" value="PNT77134"/>
    <property type="gene ID" value="BRADI_1g58251v3"/>
</dbReference>
<gene>
    <name evidence="2" type="ORF">BRADI_1g58251v3</name>
</gene>
<feature type="domain" description="DUF1618" evidence="1">
    <location>
        <begin position="203"/>
        <end position="244"/>
    </location>
</feature>
<accession>A0A2K2DS84</accession>
<evidence type="ECO:0000313" key="3">
    <source>
        <dbReference type="EnsemblPlants" id="PNT77134"/>
    </source>
</evidence>
<keyword evidence="4" id="KW-1185">Reference proteome</keyword>
<dbReference type="PANTHER" id="PTHR33074:SF76">
    <property type="entry name" value="OS11G0569701 PROTEIN"/>
    <property type="match status" value="1"/>
</dbReference>
<dbReference type="InterPro" id="IPR011676">
    <property type="entry name" value="DUF1618"/>
</dbReference>
<evidence type="ECO:0000313" key="4">
    <source>
        <dbReference type="Proteomes" id="UP000008810"/>
    </source>
</evidence>
<dbReference type="Gramene" id="PNT77134">
    <property type="protein sequence ID" value="PNT77134"/>
    <property type="gene ID" value="BRADI_1g58251v3"/>
</dbReference>
<dbReference type="OrthoDB" id="685097at2759"/>
<dbReference type="EMBL" id="CM000880">
    <property type="protein sequence ID" value="PNT77134.1"/>
    <property type="molecule type" value="Genomic_DNA"/>
</dbReference>
<sequence>METLPEDRDPPPPPAAVAYPGWVLLEESARCDLDPDPKTAACSRISDGRPIRVSFAFAPPPALSRLRADIPGVSDGSRISTLVLATHRDSFLLRINTWDAADDKRRTSDHFVYSAGGDSSRPSPSRALLPPFDPLLLGIQGSTTLLRGRGADEEQPVVAVLDYICAKNDNLTRKGLHDEGKLQELSCWDTDDVVPVGDRFMYWADYRRGVILCDVRREPTPELRYVSLPVKPVLLRRSPSRPSPSPRGR</sequence>
<dbReference type="PANTHER" id="PTHR33074">
    <property type="entry name" value="EXPRESSED PROTEIN-RELATED"/>
    <property type="match status" value="1"/>
</dbReference>
<dbReference type="InParanoid" id="A0A2K2DS84"/>
<dbReference type="Pfam" id="PF07762">
    <property type="entry name" value="DUF1618"/>
    <property type="match status" value="1"/>
</dbReference>
<dbReference type="AlphaFoldDB" id="A0A2K2DS84"/>
<dbReference type="Proteomes" id="UP000008810">
    <property type="component" value="Chromosome 1"/>
</dbReference>
<reference evidence="3" key="3">
    <citation type="submission" date="2018-08" db="UniProtKB">
        <authorList>
            <consortium name="EnsemblPlants"/>
        </authorList>
    </citation>
    <scope>IDENTIFICATION</scope>
    <source>
        <strain evidence="3">cv. Bd21</strain>
    </source>
</reference>
<evidence type="ECO:0000259" key="1">
    <source>
        <dbReference type="Pfam" id="PF07762"/>
    </source>
</evidence>
<name>A0A2K2DS84_BRADI</name>
<protein>
    <recommendedName>
        <fullName evidence="1">DUF1618 domain-containing protein</fullName>
    </recommendedName>
</protein>
<proteinExistence type="predicted"/>